<dbReference type="GO" id="GO:0051015">
    <property type="term" value="F:actin filament binding"/>
    <property type="evidence" value="ECO:0007669"/>
    <property type="project" value="TreeGrafter"/>
</dbReference>
<evidence type="ECO:0000313" key="2">
    <source>
        <dbReference type="EnsemblPlants" id="Kaladp0926s0014.1.v1.1"/>
    </source>
</evidence>
<evidence type="ECO:0000256" key="1">
    <source>
        <dbReference type="SAM" id="Coils"/>
    </source>
</evidence>
<dbReference type="InterPro" id="IPR051861">
    <property type="entry name" value="NET_actin-binding_domain"/>
</dbReference>
<dbReference type="Gramene" id="Kaladp0926s0014.1.v1.1">
    <property type="protein sequence ID" value="Kaladp0926s0014.1.v1.1"/>
    <property type="gene ID" value="Kaladp0926s0014.v1.1"/>
</dbReference>
<keyword evidence="3" id="KW-1185">Reference proteome</keyword>
<dbReference type="Proteomes" id="UP000594263">
    <property type="component" value="Unplaced"/>
</dbReference>
<accession>A0A7N0VIH8</accession>
<protein>
    <submittedName>
        <fullName evidence="2">Uncharacterized protein</fullName>
    </submittedName>
</protein>
<dbReference type="EnsemblPlants" id="Kaladp0926s0014.1.v1.1">
    <property type="protein sequence ID" value="Kaladp0926s0014.1.v1.1"/>
    <property type="gene ID" value="Kaladp0926s0014.v1.1"/>
</dbReference>
<dbReference type="PANTHER" id="PTHR32258:SF6">
    <property type="entry name" value="PROTEIN NETWORKED 1A"/>
    <property type="match status" value="1"/>
</dbReference>
<organism evidence="2 3">
    <name type="scientific">Kalanchoe fedtschenkoi</name>
    <name type="common">Lavender scallops</name>
    <name type="synonym">South American air plant</name>
    <dbReference type="NCBI Taxonomy" id="63787"/>
    <lineage>
        <taxon>Eukaryota</taxon>
        <taxon>Viridiplantae</taxon>
        <taxon>Streptophyta</taxon>
        <taxon>Embryophyta</taxon>
        <taxon>Tracheophyta</taxon>
        <taxon>Spermatophyta</taxon>
        <taxon>Magnoliopsida</taxon>
        <taxon>eudicotyledons</taxon>
        <taxon>Gunneridae</taxon>
        <taxon>Pentapetalae</taxon>
        <taxon>Saxifragales</taxon>
        <taxon>Crassulaceae</taxon>
        <taxon>Kalanchoe</taxon>
    </lineage>
</organism>
<dbReference type="OMA" id="HSESRRM"/>
<dbReference type="PANTHER" id="PTHR32258">
    <property type="entry name" value="PROTEIN NETWORKED 4A"/>
    <property type="match status" value="1"/>
</dbReference>
<reference evidence="2" key="1">
    <citation type="submission" date="2021-01" db="UniProtKB">
        <authorList>
            <consortium name="EnsemblPlants"/>
        </authorList>
    </citation>
    <scope>IDENTIFICATION</scope>
</reference>
<proteinExistence type="predicted"/>
<sequence length="238" mass="27475">MATVVHSESRRMYSWWWDSHISPKNSKWLLENLAGFLVEKELSVDKQEVINVIDPGQEESKKKALEKLSSDANKLTNTQAMVQDLRVKLDTISKSKRTNEFEFETMREQLQEVEETSVQLMETNSRLRKNIEKQPSSSSKGCADWEEIGSSRRRRIYEQARRSSEKIGRLHLEAQKIQGVVQSLQNEKKSTGITGIHRFSQARTRILLGTFMHRDSRSGSRQRNPCFGCMQPVTNDMG</sequence>
<keyword evidence="1" id="KW-0175">Coiled coil</keyword>
<name>A0A7N0VIH8_KALFE</name>
<evidence type="ECO:0000313" key="3">
    <source>
        <dbReference type="Proteomes" id="UP000594263"/>
    </source>
</evidence>
<dbReference type="GO" id="GO:0005886">
    <property type="term" value="C:plasma membrane"/>
    <property type="evidence" value="ECO:0007669"/>
    <property type="project" value="TreeGrafter"/>
</dbReference>
<dbReference type="AlphaFoldDB" id="A0A7N0VIH8"/>
<feature type="coiled-coil region" evidence="1">
    <location>
        <begin position="103"/>
        <end position="130"/>
    </location>
</feature>